<feature type="non-terminal residue" evidence="2">
    <location>
        <position position="1"/>
    </location>
</feature>
<sequence length="32" mass="3549">WISCIGPGYPRNKPQVTAPSTSTGAKRSLRRY</sequence>
<evidence type="ECO:0000256" key="1">
    <source>
        <dbReference type="SAM" id="MobiDB-lite"/>
    </source>
</evidence>
<accession>A0A381W9N6</accession>
<proteinExistence type="predicted"/>
<name>A0A381W9N6_9ZZZZ</name>
<feature type="non-terminal residue" evidence="2">
    <location>
        <position position="32"/>
    </location>
</feature>
<feature type="region of interest" description="Disordered" evidence="1">
    <location>
        <begin position="1"/>
        <end position="32"/>
    </location>
</feature>
<evidence type="ECO:0000313" key="2">
    <source>
        <dbReference type="EMBL" id="SVA49011.1"/>
    </source>
</evidence>
<reference evidence="2" key="1">
    <citation type="submission" date="2018-05" db="EMBL/GenBank/DDBJ databases">
        <authorList>
            <person name="Lanie J.A."/>
            <person name="Ng W.-L."/>
            <person name="Kazmierczak K.M."/>
            <person name="Andrzejewski T.M."/>
            <person name="Davidsen T.M."/>
            <person name="Wayne K.J."/>
            <person name="Tettelin H."/>
            <person name="Glass J.I."/>
            <person name="Rusch D."/>
            <person name="Podicherti R."/>
            <person name="Tsui H.-C.T."/>
            <person name="Winkler M.E."/>
        </authorList>
    </citation>
    <scope>NUCLEOTIDE SEQUENCE</scope>
</reference>
<feature type="compositionally biased region" description="Polar residues" evidence="1">
    <location>
        <begin position="14"/>
        <end position="25"/>
    </location>
</feature>
<dbReference type="EMBL" id="UINC01011068">
    <property type="protein sequence ID" value="SVA49011.1"/>
    <property type="molecule type" value="Genomic_DNA"/>
</dbReference>
<gene>
    <name evidence="2" type="ORF">METZ01_LOCUS101865</name>
</gene>
<dbReference type="AlphaFoldDB" id="A0A381W9N6"/>
<protein>
    <submittedName>
        <fullName evidence="2">Uncharacterized protein</fullName>
    </submittedName>
</protein>
<organism evidence="2">
    <name type="scientific">marine metagenome</name>
    <dbReference type="NCBI Taxonomy" id="408172"/>
    <lineage>
        <taxon>unclassified sequences</taxon>
        <taxon>metagenomes</taxon>
        <taxon>ecological metagenomes</taxon>
    </lineage>
</organism>